<comment type="caution">
    <text evidence="4">The sequence shown here is derived from an EMBL/GenBank/DDBJ whole genome shotgun (WGS) entry which is preliminary data.</text>
</comment>
<dbReference type="AlphaFoldDB" id="A0A921Z917"/>
<dbReference type="InterPro" id="IPR002919">
    <property type="entry name" value="TIL_dom"/>
</dbReference>
<dbReference type="GO" id="GO:0030414">
    <property type="term" value="F:peptidase inhibitor activity"/>
    <property type="evidence" value="ECO:0007669"/>
    <property type="project" value="UniProtKB-KW"/>
</dbReference>
<dbReference type="Pfam" id="PF01826">
    <property type="entry name" value="TIL"/>
    <property type="match status" value="2"/>
</dbReference>
<feature type="domain" description="TIL" evidence="3">
    <location>
        <begin position="141"/>
        <end position="200"/>
    </location>
</feature>
<protein>
    <recommendedName>
        <fullName evidence="3">TIL domain-containing protein</fullName>
    </recommendedName>
</protein>
<organism evidence="4 5">
    <name type="scientific">Manduca sexta</name>
    <name type="common">Tobacco hawkmoth</name>
    <name type="synonym">Tobacco hornworm</name>
    <dbReference type="NCBI Taxonomy" id="7130"/>
    <lineage>
        <taxon>Eukaryota</taxon>
        <taxon>Metazoa</taxon>
        <taxon>Ecdysozoa</taxon>
        <taxon>Arthropoda</taxon>
        <taxon>Hexapoda</taxon>
        <taxon>Insecta</taxon>
        <taxon>Pterygota</taxon>
        <taxon>Neoptera</taxon>
        <taxon>Endopterygota</taxon>
        <taxon>Lepidoptera</taxon>
        <taxon>Glossata</taxon>
        <taxon>Ditrysia</taxon>
        <taxon>Bombycoidea</taxon>
        <taxon>Sphingidae</taxon>
        <taxon>Sphinginae</taxon>
        <taxon>Sphingini</taxon>
        <taxon>Manduca</taxon>
    </lineage>
</organism>
<dbReference type="FunFam" id="2.10.25.10:FF:000674">
    <property type="entry name" value="Mucin-2"/>
    <property type="match status" value="2"/>
</dbReference>
<name>A0A921Z917_MANSE</name>
<reference evidence="4" key="1">
    <citation type="journal article" date="2016" name="Insect Biochem. Mol. Biol.">
        <title>Multifaceted biological insights from a draft genome sequence of the tobacco hornworm moth, Manduca sexta.</title>
        <authorList>
            <person name="Kanost M.R."/>
            <person name="Arrese E.L."/>
            <person name="Cao X."/>
            <person name="Chen Y.R."/>
            <person name="Chellapilla S."/>
            <person name="Goldsmith M.R."/>
            <person name="Grosse-Wilde E."/>
            <person name="Heckel D.G."/>
            <person name="Herndon N."/>
            <person name="Jiang H."/>
            <person name="Papanicolaou A."/>
            <person name="Qu J."/>
            <person name="Soulages J.L."/>
            <person name="Vogel H."/>
            <person name="Walters J."/>
            <person name="Waterhouse R.M."/>
            <person name="Ahn S.J."/>
            <person name="Almeida F.C."/>
            <person name="An C."/>
            <person name="Aqrawi P."/>
            <person name="Bretschneider A."/>
            <person name="Bryant W.B."/>
            <person name="Bucks S."/>
            <person name="Chao H."/>
            <person name="Chevignon G."/>
            <person name="Christen J.M."/>
            <person name="Clarke D.F."/>
            <person name="Dittmer N.T."/>
            <person name="Ferguson L.C.F."/>
            <person name="Garavelou S."/>
            <person name="Gordon K.H.J."/>
            <person name="Gunaratna R.T."/>
            <person name="Han Y."/>
            <person name="Hauser F."/>
            <person name="He Y."/>
            <person name="Heidel-Fischer H."/>
            <person name="Hirsh A."/>
            <person name="Hu Y."/>
            <person name="Jiang H."/>
            <person name="Kalra D."/>
            <person name="Klinner C."/>
            <person name="Konig C."/>
            <person name="Kovar C."/>
            <person name="Kroll A.R."/>
            <person name="Kuwar S.S."/>
            <person name="Lee S.L."/>
            <person name="Lehman R."/>
            <person name="Li K."/>
            <person name="Li Z."/>
            <person name="Liang H."/>
            <person name="Lovelace S."/>
            <person name="Lu Z."/>
            <person name="Mansfield J.H."/>
            <person name="McCulloch K.J."/>
            <person name="Mathew T."/>
            <person name="Morton B."/>
            <person name="Muzny D.M."/>
            <person name="Neunemann D."/>
            <person name="Ongeri F."/>
            <person name="Pauchet Y."/>
            <person name="Pu L.L."/>
            <person name="Pyrousis I."/>
            <person name="Rao X.J."/>
            <person name="Redding A."/>
            <person name="Roesel C."/>
            <person name="Sanchez-Gracia A."/>
            <person name="Schaack S."/>
            <person name="Shukla A."/>
            <person name="Tetreau G."/>
            <person name="Wang Y."/>
            <person name="Xiong G.H."/>
            <person name="Traut W."/>
            <person name="Walsh T.K."/>
            <person name="Worley K.C."/>
            <person name="Wu D."/>
            <person name="Wu W."/>
            <person name="Wu Y.Q."/>
            <person name="Zhang X."/>
            <person name="Zou Z."/>
            <person name="Zucker H."/>
            <person name="Briscoe A.D."/>
            <person name="Burmester T."/>
            <person name="Clem R.J."/>
            <person name="Feyereisen R."/>
            <person name="Grimmelikhuijzen C.J.P."/>
            <person name="Hamodrakas S.J."/>
            <person name="Hansson B.S."/>
            <person name="Huguet E."/>
            <person name="Jermiin L.S."/>
            <person name="Lan Q."/>
            <person name="Lehman H.K."/>
            <person name="Lorenzen M."/>
            <person name="Merzendorfer H."/>
            <person name="Michalopoulos I."/>
            <person name="Morton D.B."/>
            <person name="Muthukrishnan S."/>
            <person name="Oakeshott J.G."/>
            <person name="Palmer W."/>
            <person name="Park Y."/>
            <person name="Passarelli A.L."/>
            <person name="Rozas J."/>
            <person name="Schwartz L.M."/>
            <person name="Smith W."/>
            <person name="Southgate A."/>
            <person name="Vilcinskas A."/>
            <person name="Vogt R."/>
            <person name="Wang P."/>
            <person name="Werren J."/>
            <person name="Yu X.Q."/>
            <person name="Zhou J.J."/>
            <person name="Brown S.J."/>
            <person name="Scherer S.E."/>
            <person name="Richards S."/>
            <person name="Blissard G.W."/>
        </authorList>
    </citation>
    <scope>NUCLEOTIDE SEQUENCE</scope>
</reference>
<evidence type="ECO:0000259" key="3">
    <source>
        <dbReference type="Pfam" id="PF01826"/>
    </source>
</evidence>
<dbReference type="PANTHER" id="PTHR23259:SF82">
    <property type="entry name" value="SERINE PROTEASE INHIBITOR 1 PROTEIN"/>
    <property type="match status" value="1"/>
</dbReference>
<gene>
    <name evidence="4" type="ORF">O3G_MSEX008176</name>
</gene>
<proteinExistence type="predicted"/>
<evidence type="ECO:0000256" key="2">
    <source>
        <dbReference type="ARBA" id="ARBA00023157"/>
    </source>
</evidence>
<reference evidence="4" key="2">
    <citation type="submission" date="2020-12" db="EMBL/GenBank/DDBJ databases">
        <authorList>
            <person name="Kanost M."/>
        </authorList>
    </citation>
    <scope>NUCLEOTIDE SEQUENCE</scope>
</reference>
<evidence type="ECO:0000313" key="4">
    <source>
        <dbReference type="EMBL" id="KAG6453479.1"/>
    </source>
</evidence>
<sequence length="364" mass="40448">MGLRLRYIPSQRCRGIKDFVALVNAKTRPASKMEGALLVLFSCIVALCASQGPQCNRPNENVECVRVCPPEKTCRNRGIYFSCLNENNKICQLKCVCTGGYVRNDSGECIPEKECDDSVGLRSKRYAAAVEGNMKMPEKKCLRPHEFYDCGSACDNVCSNLHLQNRTNCPIKNIVCNPGCYCRDGYARDETGNCVPVDKCNNPALRAKRATQKDLFPVKECNGPNEFFQCGPACDNVCATLDKQNRTHCPLVNVMCNSRCYCNDGYARDDRGICIPVEQCRKPASDSNKPEGHCTGPNEIYTCQKSCPPGLCFSLVARFKCDATEECKPQCACKPGYLRVHEKSACVPICECPEMRNSPDCHKM</sequence>
<accession>A0A921Z917</accession>
<dbReference type="PANTHER" id="PTHR23259">
    <property type="entry name" value="RIDDLE"/>
    <property type="match status" value="1"/>
</dbReference>
<keyword evidence="5" id="KW-1185">Reference proteome</keyword>
<evidence type="ECO:0000313" key="5">
    <source>
        <dbReference type="Proteomes" id="UP000791440"/>
    </source>
</evidence>
<keyword evidence="2" id="KW-1015">Disulfide bond</keyword>
<evidence type="ECO:0000256" key="1">
    <source>
        <dbReference type="ARBA" id="ARBA00022690"/>
    </source>
</evidence>
<dbReference type="InterPro" id="IPR051368">
    <property type="entry name" value="SerProtInhib-TIL_Domain"/>
</dbReference>
<dbReference type="CDD" id="cd19941">
    <property type="entry name" value="TIL"/>
    <property type="match status" value="3"/>
</dbReference>
<feature type="domain" description="TIL" evidence="3">
    <location>
        <begin position="221"/>
        <end position="280"/>
    </location>
</feature>
<dbReference type="Proteomes" id="UP000791440">
    <property type="component" value="Unassembled WGS sequence"/>
</dbReference>
<dbReference type="EMBL" id="JH668445">
    <property type="protein sequence ID" value="KAG6453479.1"/>
    <property type="molecule type" value="Genomic_DNA"/>
</dbReference>
<keyword evidence="1" id="KW-0646">Protease inhibitor</keyword>